<dbReference type="AlphaFoldDB" id="A0A7J7ID17"/>
<evidence type="ECO:0000313" key="16">
    <source>
        <dbReference type="EMBL" id="KAF6000992.1"/>
    </source>
</evidence>
<dbReference type="Gene3D" id="3.40.50.300">
    <property type="entry name" value="P-loop containing nucleotide triphosphate hydrolases"/>
    <property type="match status" value="1"/>
</dbReference>
<dbReference type="PANTHER" id="PTHR43394">
    <property type="entry name" value="ATP-DEPENDENT PERMEASE MDL1, MITOCHONDRIAL"/>
    <property type="match status" value="1"/>
</dbReference>
<feature type="domain" description="ABC transmembrane type-1" evidence="15">
    <location>
        <begin position="125"/>
        <end position="407"/>
    </location>
</feature>
<evidence type="ECO:0000256" key="11">
    <source>
        <dbReference type="ARBA" id="ARBA00023136"/>
    </source>
</evidence>
<gene>
    <name evidence="16" type="ORF">F1559_000762</name>
</gene>
<keyword evidence="12" id="KW-0325">Glycoprotein</keyword>
<sequence>MGTNYINNDSLDKERAGLGETYREFPRGSSIYEEDVTRLGGAASVDPMMLSGSYPVLKETTKGHRSGGWWRFWARSRAAEEDPEAGDLKKPFGQQVPSETTYTTGVTARRISALAWSSSAVMITIGAIASILEGATLPAFAIVFGQMFQVFTKSSNEITSQTWKYSVGFVGIGVFEFIVAGARTALFGIASERLARDLRIAAFSNLVEQDVTYFDRRKAGELGGKLNNDVQVIQYSFSKIGAVMFNLAQCLVGIVVAFIFAPALTGVLIALSPLVVLAGAAQMIEMSGNTKRSSEAYANAGSVAAEVFSNIRTTKSFEAERHEAARYASKLDPLYRLGRRRYLSDGLFFGLSMLVIFSVYALALWWGGELIARGSLNLGNLLTAFFSAILGFMGVGQAAQVWPDVTRGLGAGGELFAMVDREPQYRRPDPGVEPVYSPMVLNRGIVFDKVHFRYPTRLNVEVLRGVSLTIPSGKTVAIVGGSGAGKSTVIQLLMRFYDIEPEGGGMLLFDDIPAWNYDFHALRSRIGLVSQEPVLFSGTIRDNLLYGKRDATEEEIIQALREANAYQFVMALPDGLDTEVGERGLALSGGQKQRIAIARAILKRPTLLCLDESTSALDAESEALVQEALDRMMASEGVTSVVIAHRLSTVARSDLILVMQDGVVVEQGNHAELMALGPSGAYYQLVQKQLSGGEMSAS</sequence>
<feature type="transmembrane region" description="Helical" evidence="13">
    <location>
        <begin position="346"/>
        <end position="366"/>
    </location>
</feature>
<evidence type="ECO:0000256" key="8">
    <source>
        <dbReference type="ARBA" id="ARBA00022840"/>
    </source>
</evidence>
<dbReference type="GO" id="GO:0090374">
    <property type="term" value="P:oligopeptide export from mitochondrion"/>
    <property type="evidence" value="ECO:0007669"/>
    <property type="project" value="TreeGrafter"/>
</dbReference>
<dbReference type="FunFam" id="3.40.50.300:FF:000479">
    <property type="entry name" value="Multidrug resistance protein 1A"/>
    <property type="match status" value="1"/>
</dbReference>
<dbReference type="InterPro" id="IPR011527">
    <property type="entry name" value="ABC1_TM_dom"/>
</dbReference>
<keyword evidence="17" id="KW-1185">Reference proteome</keyword>
<accession>A0A7J7ID17</accession>
<dbReference type="InterPro" id="IPR039421">
    <property type="entry name" value="Type_1_exporter"/>
</dbReference>
<evidence type="ECO:0000256" key="12">
    <source>
        <dbReference type="ARBA" id="ARBA00023180"/>
    </source>
</evidence>
<comment type="subcellular location">
    <subcellularLocation>
        <location evidence="1">Membrane</location>
        <topology evidence="1">Multi-pass membrane protein</topology>
    </subcellularLocation>
</comment>
<dbReference type="EMBL" id="VWRR01000016">
    <property type="protein sequence ID" value="KAF6000992.1"/>
    <property type="molecule type" value="Genomic_DNA"/>
</dbReference>
<feature type="transmembrane region" description="Helical" evidence="13">
    <location>
        <begin position="119"/>
        <end position="145"/>
    </location>
</feature>
<dbReference type="GO" id="GO:0015421">
    <property type="term" value="F:ABC-type oligopeptide transporter activity"/>
    <property type="evidence" value="ECO:0007669"/>
    <property type="project" value="TreeGrafter"/>
</dbReference>
<keyword evidence="11 13" id="KW-0472">Membrane</keyword>
<dbReference type="Pfam" id="PF00664">
    <property type="entry name" value="ABC_membrane"/>
    <property type="match status" value="1"/>
</dbReference>
<evidence type="ECO:0000256" key="2">
    <source>
        <dbReference type="ARBA" id="ARBA00007577"/>
    </source>
</evidence>
<keyword evidence="4" id="KW-0813">Transport</keyword>
<reference evidence="16 17" key="1">
    <citation type="journal article" date="2020" name="J. Phycol.">
        <title>Comparative genome analysis reveals Cyanidiococcus gen. nov., a new extremophilic red algal genus sister to Cyanidioschyzon (Cyanidioschyzonaceae, Rhodophyta).</title>
        <authorList>
            <person name="Liu S.-L."/>
            <person name="Chiang Y.-R."/>
            <person name="Yoon H.S."/>
            <person name="Fu H.-Y."/>
        </authorList>
    </citation>
    <scope>NUCLEOTIDE SEQUENCE [LARGE SCALE GENOMIC DNA]</scope>
    <source>
        <strain evidence="16 17">THAL066</strain>
    </source>
</reference>
<evidence type="ECO:0000259" key="15">
    <source>
        <dbReference type="PROSITE" id="PS50929"/>
    </source>
</evidence>
<organism evidence="16 17">
    <name type="scientific">Cyanidiococcus yangmingshanensis</name>
    <dbReference type="NCBI Taxonomy" id="2690220"/>
    <lineage>
        <taxon>Eukaryota</taxon>
        <taxon>Rhodophyta</taxon>
        <taxon>Bangiophyceae</taxon>
        <taxon>Cyanidiales</taxon>
        <taxon>Cyanidiaceae</taxon>
        <taxon>Cyanidiococcus</taxon>
    </lineage>
</organism>
<evidence type="ECO:0000256" key="13">
    <source>
        <dbReference type="SAM" id="Phobius"/>
    </source>
</evidence>
<dbReference type="PANTHER" id="PTHR43394:SF27">
    <property type="entry name" value="ATP-DEPENDENT TRANSLOCASE ABCB1-LIKE"/>
    <property type="match status" value="1"/>
</dbReference>
<dbReference type="GO" id="GO:0016887">
    <property type="term" value="F:ATP hydrolysis activity"/>
    <property type="evidence" value="ECO:0007669"/>
    <property type="project" value="InterPro"/>
</dbReference>
<dbReference type="SMART" id="SM00382">
    <property type="entry name" value="AAA"/>
    <property type="match status" value="1"/>
</dbReference>
<dbReference type="Pfam" id="PF00005">
    <property type="entry name" value="ABC_tran"/>
    <property type="match status" value="1"/>
</dbReference>
<evidence type="ECO:0000256" key="7">
    <source>
        <dbReference type="ARBA" id="ARBA00022741"/>
    </source>
</evidence>
<dbReference type="Proteomes" id="UP000530660">
    <property type="component" value="Unassembled WGS sequence"/>
</dbReference>
<dbReference type="InterPro" id="IPR003593">
    <property type="entry name" value="AAA+_ATPase"/>
</dbReference>
<keyword evidence="6" id="KW-0677">Repeat</keyword>
<dbReference type="InterPro" id="IPR017871">
    <property type="entry name" value="ABC_transporter-like_CS"/>
</dbReference>
<keyword evidence="5 13" id="KW-0812">Transmembrane</keyword>
<feature type="domain" description="ABC transporter" evidence="14">
    <location>
        <begin position="445"/>
        <end position="686"/>
    </location>
</feature>
<dbReference type="CDD" id="cd03249">
    <property type="entry name" value="ABC_MTABC3_MDL1_MDL2"/>
    <property type="match status" value="1"/>
</dbReference>
<keyword evidence="10 13" id="KW-1133">Transmembrane helix</keyword>
<dbReference type="GO" id="GO:0005524">
    <property type="term" value="F:ATP binding"/>
    <property type="evidence" value="ECO:0007669"/>
    <property type="project" value="UniProtKB-KW"/>
</dbReference>
<comment type="caution">
    <text evidence="16">The sequence shown here is derived from an EMBL/GenBank/DDBJ whole genome shotgun (WGS) entry which is preliminary data.</text>
</comment>
<dbReference type="PROSITE" id="PS50929">
    <property type="entry name" value="ABC_TM1F"/>
    <property type="match status" value="1"/>
</dbReference>
<dbReference type="InterPro" id="IPR003439">
    <property type="entry name" value="ABC_transporter-like_ATP-bd"/>
</dbReference>
<proteinExistence type="inferred from homology"/>
<dbReference type="InterPro" id="IPR036640">
    <property type="entry name" value="ABC1_TM_sf"/>
</dbReference>
<dbReference type="PROSITE" id="PS50893">
    <property type="entry name" value="ABC_TRANSPORTER_2"/>
    <property type="match status" value="1"/>
</dbReference>
<evidence type="ECO:0000256" key="1">
    <source>
        <dbReference type="ARBA" id="ARBA00004141"/>
    </source>
</evidence>
<evidence type="ECO:0000313" key="17">
    <source>
        <dbReference type="Proteomes" id="UP000530660"/>
    </source>
</evidence>
<evidence type="ECO:0000256" key="5">
    <source>
        <dbReference type="ARBA" id="ARBA00022692"/>
    </source>
</evidence>
<dbReference type="OrthoDB" id="6500128at2759"/>
<dbReference type="InterPro" id="IPR027417">
    <property type="entry name" value="P-loop_NTPase"/>
</dbReference>
<name>A0A7J7ID17_9RHOD</name>
<keyword evidence="7" id="KW-0547">Nucleotide-binding</keyword>
<evidence type="ECO:0000256" key="3">
    <source>
        <dbReference type="ARBA" id="ARBA00014334"/>
    </source>
</evidence>
<dbReference type="SUPFAM" id="SSF52540">
    <property type="entry name" value="P-loop containing nucleoside triphosphate hydrolases"/>
    <property type="match status" value="1"/>
</dbReference>
<evidence type="ECO:0000259" key="14">
    <source>
        <dbReference type="PROSITE" id="PS50893"/>
    </source>
</evidence>
<evidence type="ECO:0000256" key="10">
    <source>
        <dbReference type="ARBA" id="ARBA00022989"/>
    </source>
</evidence>
<evidence type="ECO:0000256" key="9">
    <source>
        <dbReference type="ARBA" id="ARBA00022967"/>
    </source>
</evidence>
<dbReference type="GO" id="GO:0005743">
    <property type="term" value="C:mitochondrial inner membrane"/>
    <property type="evidence" value="ECO:0007669"/>
    <property type="project" value="TreeGrafter"/>
</dbReference>
<dbReference type="PROSITE" id="PS00211">
    <property type="entry name" value="ABC_TRANSPORTER_1"/>
    <property type="match status" value="1"/>
</dbReference>
<dbReference type="Gene3D" id="1.20.1560.10">
    <property type="entry name" value="ABC transporter type 1, transmembrane domain"/>
    <property type="match status" value="1"/>
</dbReference>
<dbReference type="SUPFAM" id="SSF90123">
    <property type="entry name" value="ABC transporter transmembrane region"/>
    <property type="match status" value="1"/>
</dbReference>
<protein>
    <recommendedName>
        <fullName evidence="3">Probable ATP-dependent transporter ycf16</fullName>
    </recommendedName>
</protein>
<keyword evidence="8" id="KW-0067">ATP-binding</keyword>
<dbReference type="CDD" id="cd18577">
    <property type="entry name" value="ABC_6TM_Pgp_ABCB1_D1_like"/>
    <property type="match status" value="1"/>
</dbReference>
<evidence type="ECO:0000256" key="6">
    <source>
        <dbReference type="ARBA" id="ARBA00022737"/>
    </source>
</evidence>
<comment type="similarity">
    <text evidence="2">Belongs to the ABC transporter superfamily. ABCB family. Multidrug resistance exporter (TC 3.A.1.201) subfamily.</text>
</comment>
<feature type="transmembrane region" description="Helical" evidence="13">
    <location>
        <begin position="165"/>
        <end position="190"/>
    </location>
</feature>
<keyword evidence="9" id="KW-1278">Translocase</keyword>
<evidence type="ECO:0000256" key="4">
    <source>
        <dbReference type="ARBA" id="ARBA00022448"/>
    </source>
</evidence>